<dbReference type="PANTHER" id="PTHR19848">
    <property type="entry name" value="WD40 REPEAT PROTEIN"/>
    <property type="match status" value="1"/>
</dbReference>
<reference evidence="5" key="1">
    <citation type="submission" date="2016-11" db="UniProtKB">
        <authorList>
            <consortium name="WormBaseParasite"/>
        </authorList>
    </citation>
    <scope>IDENTIFICATION</scope>
</reference>
<dbReference type="AlphaFoldDB" id="A0A1I8FPK0"/>
<evidence type="ECO:0000256" key="2">
    <source>
        <dbReference type="ARBA" id="ARBA00022737"/>
    </source>
</evidence>
<sequence length="380" mass="41223">EHLVTAGHGSPASLWSSGLGAPRLRHRDSSRRSRPPGHQRRPGECRWPPMPASACWRRVATPAASACTGRSRGQPVAELRIRSDYASFAPGRRRLLPAVLAAATMRLRLLRVAFDSAGKRTLAAGVHLRKGRPRRPQRPVTALACAPGLVMSASEDCTRRLWDAGLRECSTVFNHHKGAVLACALAPDGSLGFTGANDATSRWCTPSRRRNGDWVTSLDCFRATDSAESELRLVSGSNDFSVKLWRVQPEAQPQPAAPPHRARLRCQLRPRPAELPRQLVLRGGATPACWRGRDCVKRPPRAQLPQPNLGGRSQNLSGRYGRCRCIVEVEEVEEEIASLSFSSSEEEDSDDGGAVKVSLDDIDFGRGGCGRGGGGGDWDA</sequence>
<evidence type="ECO:0000313" key="4">
    <source>
        <dbReference type="Proteomes" id="UP000095280"/>
    </source>
</evidence>
<feature type="compositionally biased region" description="Gly residues" evidence="3">
    <location>
        <begin position="365"/>
        <end position="380"/>
    </location>
</feature>
<dbReference type="Gene3D" id="2.130.10.10">
    <property type="entry name" value="YVTN repeat-like/Quinoprotein amine dehydrogenase"/>
    <property type="match status" value="1"/>
</dbReference>
<keyword evidence="2" id="KW-0677">Repeat</keyword>
<feature type="compositionally biased region" description="Basic residues" evidence="3">
    <location>
        <begin position="23"/>
        <end position="40"/>
    </location>
</feature>
<evidence type="ECO:0000256" key="3">
    <source>
        <dbReference type="SAM" id="MobiDB-lite"/>
    </source>
</evidence>
<feature type="region of interest" description="Disordered" evidence="3">
    <location>
        <begin position="1"/>
        <end position="47"/>
    </location>
</feature>
<keyword evidence="1" id="KW-0853">WD repeat</keyword>
<protein>
    <submittedName>
        <fullName evidence="5">WD_REPEATS_REGION domain-containing protein</fullName>
    </submittedName>
</protein>
<dbReference type="InterPro" id="IPR015943">
    <property type="entry name" value="WD40/YVTN_repeat-like_dom_sf"/>
</dbReference>
<proteinExistence type="predicted"/>
<keyword evidence="4" id="KW-1185">Reference proteome</keyword>
<accession>A0A1I8FPK0</accession>
<dbReference type="WBParaSite" id="maker-unitig_43364-snap-gene-0.1-mRNA-1">
    <property type="protein sequence ID" value="maker-unitig_43364-snap-gene-0.1-mRNA-1"/>
    <property type="gene ID" value="maker-unitig_43364-snap-gene-0.1"/>
</dbReference>
<dbReference type="Pfam" id="PF00400">
    <property type="entry name" value="WD40"/>
    <property type="match status" value="2"/>
</dbReference>
<feature type="region of interest" description="Disordered" evidence="3">
    <location>
        <begin position="337"/>
        <end position="380"/>
    </location>
</feature>
<dbReference type="SMART" id="SM00320">
    <property type="entry name" value="WD40"/>
    <property type="match status" value="2"/>
</dbReference>
<evidence type="ECO:0000256" key="1">
    <source>
        <dbReference type="ARBA" id="ARBA00022574"/>
    </source>
</evidence>
<dbReference type="PANTHER" id="PTHR19848:SF8">
    <property type="entry name" value="F-BOX AND WD REPEAT DOMAIN CONTAINING 7"/>
    <property type="match status" value="1"/>
</dbReference>
<dbReference type="Proteomes" id="UP000095280">
    <property type="component" value="Unplaced"/>
</dbReference>
<organism evidence="4 5">
    <name type="scientific">Macrostomum lignano</name>
    <dbReference type="NCBI Taxonomy" id="282301"/>
    <lineage>
        <taxon>Eukaryota</taxon>
        <taxon>Metazoa</taxon>
        <taxon>Spiralia</taxon>
        <taxon>Lophotrochozoa</taxon>
        <taxon>Platyhelminthes</taxon>
        <taxon>Rhabditophora</taxon>
        <taxon>Macrostomorpha</taxon>
        <taxon>Macrostomida</taxon>
        <taxon>Macrostomidae</taxon>
        <taxon>Macrostomum</taxon>
    </lineage>
</organism>
<dbReference type="InterPro" id="IPR001680">
    <property type="entry name" value="WD40_rpt"/>
</dbReference>
<evidence type="ECO:0000313" key="5">
    <source>
        <dbReference type="WBParaSite" id="maker-unitig_43364-snap-gene-0.1-mRNA-1"/>
    </source>
</evidence>
<name>A0A1I8FPK0_9PLAT</name>
<dbReference type="InterPro" id="IPR036322">
    <property type="entry name" value="WD40_repeat_dom_sf"/>
</dbReference>
<dbReference type="SUPFAM" id="SSF50978">
    <property type="entry name" value="WD40 repeat-like"/>
    <property type="match status" value="1"/>
</dbReference>